<comment type="caution">
    <text evidence="1">The sequence shown here is derived from an EMBL/GenBank/DDBJ whole genome shotgun (WGS) entry which is preliminary data.</text>
</comment>
<sequence length="72" mass="8215">MNKVILNMPLELQAKRAKEAGLTLPEWRKSMEIKLAKMHRSAVKSMRPTGKFVSVSRADAERFQRKMDSAIA</sequence>
<dbReference type="Proteomes" id="UP000021108">
    <property type="component" value="Unassembled WGS sequence"/>
</dbReference>
<evidence type="ECO:0000313" key="2">
    <source>
        <dbReference type="Proteomes" id="UP000021108"/>
    </source>
</evidence>
<gene>
    <name evidence="1" type="ORF">J506_0159</name>
</gene>
<protein>
    <submittedName>
        <fullName evidence="1">Uncharacterized protein</fullName>
    </submittedName>
</protein>
<organism evidence="1 2">
    <name type="scientific">Acinetobacter baumannii 625974</name>
    <dbReference type="NCBI Taxonomy" id="1310607"/>
    <lineage>
        <taxon>Bacteria</taxon>
        <taxon>Pseudomonadati</taxon>
        <taxon>Pseudomonadota</taxon>
        <taxon>Gammaproteobacteria</taxon>
        <taxon>Moraxellales</taxon>
        <taxon>Moraxellaceae</taxon>
        <taxon>Acinetobacter</taxon>
        <taxon>Acinetobacter calcoaceticus/baumannii complex</taxon>
    </lineage>
</organism>
<name>A0A009QQT3_ACIBA</name>
<reference evidence="1 2" key="1">
    <citation type="submission" date="2014-02" db="EMBL/GenBank/DDBJ databases">
        <title>Comparative genomics and transcriptomics to identify genetic mechanisms underlying the emergence of carbapenem resistant Acinetobacter baumannii (CRAb).</title>
        <authorList>
            <person name="Harris A.D."/>
            <person name="Johnson K.J."/>
            <person name="George J."/>
            <person name="Shefchek K."/>
            <person name="Daugherty S.C."/>
            <person name="Parankush S."/>
            <person name="Sadzewicz L."/>
            <person name="Tallon L."/>
            <person name="Sengamalay N."/>
            <person name="Hazen T.H."/>
            <person name="Rasko D.A."/>
        </authorList>
    </citation>
    <scope>NUCLEOTIDE SEQUENCE [LARGE SCALE GENOMIC DNA]</scope>
    <source>
        <strain evidence="1 2">625974</strain>
    </source>
</reference>
<dbReference type="EMBL" id="JEXD01000001">
    <property type="protein sequence ID" value="EXC09922.1"/>
    <property type="molecule type" value="Genomic_DNA"/>
</dbReference>
<dbReference type="RefSeq" id="WP_032058544.1">
    <property type="nucleotide sequence ID" value="NZ_JEXD01000001.1"/>
</dbReference>
<evidence type="ECO:0000313" key="1">
    <source>
        <dbReference type="EMBL" id="EXC09922.1"/>
    </source>
</evidence>
<accession>A0A009QQT3</accession>
<dbReference type="AlphaFoldDB" id="A0A009QQT3"/>
<proteinExistence type="predicted"/>
<dbReference type="PATRIC" id="fig|1310607.3.peg.160"/>